<reference evidence="2 3" key="1">
    <citation type="submission" date="2020-02" db="EMBL/GenBank/DDBJ databases">
        <authorList>
            <person name="Babadi Z.K."/>
            <person name="Risdian C."/>
            <person name="Ebrahimipour G.H."/>
            <person name="Wink J."/>
        </authorList>
    </citation>
    <scope>NUCLEOTIDE SEQUENCE [LARGE SCALE GENOMIC DNA]</scope>
    <source>
        <strain evidence="2 3">ZKHCc1 1396</strain>
    </source>
</reference>
<feature type="domain" description="AMP-dependent synthetase/ligase" evidence="1">
    <location>
        <begin position="21"/>
        <end position="171"/>
    </location>
</feature>
<dbReference type="EMBL" id="JAAIYO010000066">
    <property type="protein sequence ID" value="MBE4753796.1"/>
    <property type="molecule type" value="Genomic_DNA"/>
</dbReference>
<dbReference type="InterPro" id="IPR000873">
    <property type="entry name" value="AMP-dep_synth/lig_dom"/>
</dbReference>
<dbReference type="PANTHER" id="PTHR45527:SF1">
    <property type="entry name" value="FATTY ACID SYNTHASE"/>
    <property type="match status" value="1"/>
</dbReference>
<feature type="non-terminal residue" evidence="2">
    <location>
        <position position="171"/>
    </location>
</feature>
<feature type="non-terminal residue" evidence="2">
    <location>
        <position position="1"/>
    </location>
</feature>
<evidence type="ECO:0000259" key="1">
    <source>
        <dbReference type="Pfam" id="PF00501"/>
    </source>
</evidence>
<sequence>LVKWNDTRAPLPADTCIHHLFEAQVQRTPDAPALGFEGAWLSYRELDARSNQLAHHLRTLGVGPEVRVGLCAERSLELVVGLFAILKAGGAYVPLDPSYPRERLEWMLEDSRPAVLLAQPSLLTRLPESAGATVVPLVLNDEALRALPTHAPVSLSTPDTLAYVIFTSGST</sequence>
<protein>
    <submittedName>
        <fullName evidence="2">AMP-binding protein</fullName>
    </submittedName>
</protein>
<name>A0ABR9Q0S6_9BACT</name>
<dbReference type="Pfam" id="PF00501">
    <property type="entry name" value="AMP-binding"/>
    <property type="match status" value="1"/>
</dbReference>
<proteinExistence type="predicted"/>
<evidence type="ECO:0000313" key="2">
    <source>
        <dbReference type="EMBL" id="MBE4753796.1"/>
    </source>
</evidence>
<dbReference type="RefSeq" id="WP_193430937.1">
    <property type="nucleotide sequence ID" value="NZ_JAAIYO010000066.1"/>
</dbReference>
<dbReference type="SUPFAM" id="SSF56801">
    <property type="entry name" value="Acetyl-CoA synthetase-like"/>
    <property type="match status" value="1"/>
</dbReference>
<keyword evidence="3" id="KW-1185">Reference proteome</keyword>
<gene>
    <name evidence="2" type="ORF">G4177_37215</name>
</gene>
<organism evidence="2 3">
    <name type="scientific">Corallococcus soli</name>
    <dbReference type="NCBI Taxonomy" id="2710757"/>
    <lineage>
        <taxon>Bacteria</taxon>
        <taxon>Pseudomonadati</taxon>
        <taxon>Myxococcota</taxon>
        <taxon>Myxococcia</taxon>
        <taxon>Myxococcales</taxon>
        <taxon>Cystobacterineae</taxon>
        <taxon>Myxococcaceae</taxon>
        <taxon>Corallococcus</taxon>
    </lineage>
</organism>
<comment type="caution">
    <text evidence="2">The sequence shown here is derived from an EMBL/GenBank/DDBJ whole genome shotgun (WGS) entry which is preliminary data.</text>
</comment>
<evidence type="ECO:0000313" key="3">
    <source>
        <dbReference type="Proteomes" id="UP001516472"/>
    </source>
</evidence>
<accession>A0ABR9Q0S6</accession>
<dbReference type="Gene3D" id="3.40.50.980">
    <property type="match status" value="2"/>
</dbReference>
<dbReference type="PANTHER" id="PTHR45527">
    <property type="entry name" value="NONRIBOSOMAL PEPTIDE SYNTHETASE"/>
    <property type="match status" value="1"/>
</dbReference>
<dbReference type="Proteomes" id="UP001516472">
    <property type="component" value="Unassembled WGS sequence"/>
</dbReference>